<dbReference type="PROSITE" id="PS52016">
    <property type="entry name" value="TONB_DEPENDENT_REC_3"/>
    <property type="match status" value="1"/>
</dbReference>
<dbReference type="Proteomes" id="UP000257045">
    <property type="component" value="Unassembled WGS sequence"/>
</dbReference>
<dbReference type="GO" id="GO:0009279">
    <property type="term" value="C:cell outer membrane"/>
    <property type="evidence" value="ECO:0007669"/>
    <property type="project" value="UniProtKB-SubCell"/>
</dbReference>
<dbReference type="SUPFAM" id="SSF56935">
    <property type="entry name" value="Porins"/>
    <property type="match status" value="1"/>
</dbReference>
<dbReference type="InterPro" id="IPR036942">
    <property type="entry name" value="Beta-barrel_TonB_sf"/>
</dbReference>
<evidence type="ECO:0000256" key="4">
    <source>
        <dbReference type="ARBA" id="ARBA00022692"/>
    </source>
</evidence>
<dbReference type="GO" id="GO:0015344">
    <property type="term" value="F:siderophore uptake transmembrane transporter activity"/>
    <property type="evidence" value="ECO:0007669"/>
    <property type="project" value="TreeGrafter"/>
</dbReference>
<comment type="subcellular location">
    <subcellularLocation>
        <location evidence="1 8">Cell outer membrane</location>
        <topology evidence="1 8">Multi-pass membrane protein</topology>
    </subcellularLocation>
</comment>
<comment type="similarity">
    <text evidence="8 9">Belongs to the TonB-dependent receptor family.</text>
</comment>
<feature type="domain" description="TonB-dependent receptor-like beta-barrel" evidence="10">
    <location>
        <begin position="238"/>
        <end position="677"/>
    </location>
</feature>
<dbReference type="InterPro" id="IPR012910">
    <property type="entry name" value="Plug_dom"/>
</dbReference>
<dbReference type="InterPro" id="IPR037066">
    <property type="entry name" value="Plug_dom_sf"/>
</dbReference>
<dbReference type="PANTHER" id="PTHR30069">
    <property type="entry name" value="TONB-DEPENDENT OUTER MEMBRANE RECEPTOR"/>
    <property type="match status" value="1"/>
</dbReference>
<evidence type="ECO:0000259" key="10">
    <source>
        <dbReference type="Pfam" id="PF00593"/>
    </source>
</evidence>
<evidence type="ECO:0000256" key="9">
    <source>
        <dbReference type="RuleBase" id="RU003357"/>
    </source>
</evidence>
<keyword evidence="6 8" id="KW-0472">Membrane</keyword>
<evidence type="ECO:0000256" key="1">
    <source>
        <dbReference type="ARBA" id="ARBA00004571"/>
    </source>
</evidence>
<dbReference type="PANTHER" id="PTHR30069:SF27">
    <property type="entry name" value="BLL4766 PROTEIN"/>
    <property type="match status" value="1"/>
</dbReference>
<dbReference type="InterPro" id="IPR000531">
    <property type="entry name" value="Beta-barrel_TonB"/>
</dbReference>
<dbReference type="Pfam" id="PF00593">
    <property type="entry name" value="TonB_dep_Rec_b-barrel"/>
    <property type="match status" value="1"/>
</dbReference>
<comment type="caution">
    <text evidence="12">The sequence shown here is derived from an EMBL/GenBank/DDBJ whole genome shotgun (WGS) entry which is preliminary data.</text>
</comment>
<proteinExistence type="inferred from homology"/>
<evidence type="ECO:0000256" key="3">
    <source>
        <dbReference type="ARBA" id="ARBA00022452"/>
    </source>
</evidence>
<dbReference type="AlphaFoldDB" id="A0A3D8J1M9"/>
<name>A0A3D8J1M9_9HELI</name>
<evidence type="ECO:0000256" key="7">
    <source>
        <dbReference type="ARBA" id="ARBA00023237"/>
    </source>
</evidence>
<dbReference type="OrthoDB" id="78201at2"/>
<dbReference type="Gene3D" id="2.170.130.10">
    <property type="entry name" value="TonB-dependent receptor, plug domain"/>
    <property type="match status" value="1"/>
</dbReference>
<keyword evidence="2 8" id="KW-0813">Transport</keyword>
<evidence type="ECO:0000256" key="2">
    <source>
        <dbReference type="ARBA" id="ARBA00022448"/>
    </source>
</evidence>
<reference evidence="12 13" key="1">
    <citation type="submission" date="2018-04" db="EMBL/GenBank/DDBJ databases">
        <title>Novel Campyloabacter and Helicobacter Species and Strains.</title>
        <authorList>
            <person name="Mannion A.J."/>
            <person name="Shen Z."/>
            <person name="Fox J.G."/>
        </authorList>
    </citation>
    <scope>NUCLEOTIDE SEQUENCE [LARGE SCALE GENOMIC DNA]</scope>
    <source>
        <strain evidence="12 13">MIT 04-9366</strain>
    </source>
</reference>
<organism evidence="12 13">
    <name type="scientific">Helicobacter brantae</name>
    <dbReference type="NCBI Taxonomy" id="375927"/>
    <lineage>
        <taxon>Bacteria</taxon>
        <taxon>Pseudomonadati</taxon>
        <taxon>Campylobacterota</taxon>
        <taxon>Epsilonproteobacteria</taxon>
        <taxon>Campylobacterales</taxon>
        <taxon>Helicobacteraceae</taxon>
        <taxon>Helicobacter</taxon>
    </lineage>
</organism>
<evidence type="ECO:0000313" key="13">
    <source>
        <dbReference type="Proteomes" id="UP000257045"/>
    </source>
</evidence>
<accession>A0A3D8J1M9</accession>
<evidence type="ECO:0000313" key="12">
    <source>
        <dbReference type="EMBL" id="RDU71439.1"/>
    </source>
</evidence>
<evidence type="ECO:0000259" key="11">
    <source>
        <dbReference type="Pfam" id="PF07715"/>
    </source>
</evidence>
<keyword evidence="4 8" id="KW-0812">Transmembrane</keyword>
<dbReference type="InterPro" id="IPR039426">
    <property type="entry name" value="TonB-dep_rcpt-like"/>
</dbReference>
<evidence type="ECO:0000256" key="8">
    <source>
        <dbReference type="PROSITE-ProRule" id="PRU01360"/>
    </source>
</evidence>
<keyword evidence="12" id="KW-0675">Receptor</keyword>
<dbReference type="Gene3D" id="2.40.170.20">
    <property type="entry name" value="TonB-dependent receptor, beta-barrel domain"/>
    <property type="match status" value="1"/>
</dbReference>
<dbReference type="GO" id="GO:0044718">
    <property type="term" value="P:siderophore transmembrane transport"/>
    <property type="evidence" value="ECO:0007669"/>
    <property type="project" value="TreeGrafter"/>
</dbReference>
<dbReference type="EMBL" id="NXLV01000003">
    <property type="protein sequence ID" value="RDU71439.1"/>
    <property type="molecule type" value="Genomic_DNA"/>
</dbReference>
<evidence type="ECO:0000256" key="5">
    <source>
        <dbReference type="ARBA" id="ARBA00023077"/>
    </source>
</evidence>
<evidence type="ECO:0000256" key="6">
    <source>
        <dbReference type="ARBA" id="ARBA00023136"/>
    </source>
</evidence>
<gene>
    <name evidence="12" type="ORF">CQA58_02510</name>
</gene>
<sequence>MRKLASVCLSFISLGGVETIEMQTINVNATQYKLDELNRNAYYTNQEMIENKGYSTLEQVMTYMPFVTFSNSGLGQNIDLRGQGASANVNTQVLLNGIGLNMLDSSHGVAPLNSLGVAEIESIEILAGGGAVMYGNGTRGGVVNITTKKRYESLSAEIGGGYAYSNGSEAKLNAKIGGKLYDEGSSKLYGSANGRYDFSQGYRNGDYSHLYNLGANLTYDFLSNHSLSLDLGYFRGVEDTTPYLRFSQISSPSKSDRDKAGNGAITTLQDRVSTALIYDYKPSTSHHLNLKLSYHYYNSIYDKNLQIMDYNYNGLTLDNTSIDQKGSYFQDQKIAFQTRYDFNHTNGKFIVGFDSIYNLGVRNLDMEIDWSGSVAMGGIPVTSYFHALDSYVKAQKWSNALYAIEKYDFTQNFSLTGGARYEVAWYGGYRTLSNDMLISMSSPIPSVPIIYQKYKNISDLRHNYALELTPKYSFENADFYFKYERGFRSPNPDNLTSRGSGSKSEYMDTNVKSETYDTFELGSSAFLGEHTTLWVALFYTLTHNEIYTLGSPHNISGFEIGNYDFTQRAGVEIASEQSFLDEKLKFSESFSYVDARILESGVSGVANNTPIPYVSNFKLTLSGSYEFYEGLSLWIQSSFIGEQKDTAQNTIPAYNLTNIGMDYKHKGLTLSFGVRNVADSLYYEFYNKDSRDEITGYAFLIGEGRSYFIEAKYKF</sequence>
<keyword evidence="5 9" id="KW-0798">TonB box</keyword>
<feature type="domain" description="TonB-dependent receptor plug" evidence="11">
    <location>
        <begin position="42"/>
        <end position="142"/>
    </location>
</feature>
<protein>
    <submittedName>
        <fullName evidence="12">TonB-dependent receptor</fullName>
    </submittedName>
</protein>
<keyword evidence="3 8" id="KW-1134">Transmembrane beta strand</keyword>
<keyword evidence="7 8" id="KW-0998">Cell outer membrane</keyword>
<dbReference type="Pfam" id="PF07715">
    <property type="entry name" value="Plug"/>
    <property type="match status" value="1"/>
</dbReference>
<dbReference type="RefSeq" id="WP_115569151.1">
    <property type="nucleotide sequence ID" value="NZ_NXLV01000003.1"/>
</dbReference>
<keyword evidence="13" id="KW-1185">Reference proteome</keyword>